<sequence>MKPIRLQSVNIKTPWAGDYLSNLRKLETGVGIVREVCAYKKSENSILNSEYEGMNLRDLISLHQKELMGDDTSDQMIRAAYIDAKEDLSIQVHPNQEYAEKVENDFGKSESWYVLQCDEDTSVIAGCNTDDQELLRHAAINGNIEKYLTRINVKPGDFIYIPAGIIHACGKGTLVMEIGSFGGVTYRMYDYGRGRELHLDKGFQVLDTSLSANKKEFPLKARNKNGIRTGVESKEFKVDVIDTIGIQRIFKENKYHIVTCVLNDCDIIIDKEKYCLHYTETLLIPASVKEYEIRGDCRILCSYRP</sequence>
<protein>
    <recommendedName>
        <fullName evidence="3">Phosphomannose isomerase type I catalytic domain-containing protein</fullName>
    </recommendedName>
</protein>
<name>A0ABS1THX6_9CLOT</name>
<dbReference type="Gene3D" id="2.60.120.10">
    <property type="entry name" value="Jelly Rolls"/>
    <property type="match status" value="2"/>
</dbReference>
<proteinExistence type="predicted"/>
<dbReference type="EMBL" id="JAESWC010000014">
    <property type="protein sequence ID" value="MBL4937553.1"/>
    <property type="molecule type" value="Genomic_DNA"/>
</dbReference>
<organism evidence="4 5">
    <name type="scientific">Clostridium rhizosphaerae</name>
    <dbReference type="NCBI Taxonomy" id="2803861"/>
    <lineage>
        <taxon>Bacteria</taxon>
        <taxon>Bacillati</taxon>
        <taxon>Bacillota</taxon>
        <taxon>Clostridia</taxon>
        <taxon>Eubacteriales</taxon>
        <taxon>Clostridiaceae</taxon>
        <taxon>Clostridium</taxon>
    </lineage>
</organism>
<dbReference type="Pfam" id="PF20511">
    <property type="entry name" value="PMI_typeI_cat"/>
    <property type="match status" value="1"/>
</dbReference>
<gene>
    <name evidence="4" type="ORF">JK636_17695</name>
</gene>
<dbReference type="InterPro" id="IPR046457">
    <property type="entry name" value="PMI_typeI_cat"/>
</dbReference>
<reference evidence="4 5" key="1">
    <citation type="submission" date="2021-01" db="EMBL/GenBank/DDBJ databases">
        <title>Genome public.</title>
        <authorList>
            <person name="Liu C."/>
            <person name="Sun Q."/>
        </authorList>
    </citation>
    <scope>NUCLEOTIDE SEQUENCE [LARGE SCALE GENOMIC DNA]</scope>
    <source>
        <strain evidence="4 5">YIM B02515</strain>
    </source>
</reference>
<keyword evidence="5" id="KW-1185">Reference proteome</keyword>
<keyword evidence="2" id="KW-0862">Zinc</keyword>
<dbReference type="Proteomes" id="UP000632377">
    <property type="component" value="Unassembled WGS sequence"/>
</dbReference>
<evidence type="ECO:0000256" key="2">
    <source>
        <dbReference type="ARBA" id="ARBA00022833"/>
    </source>
</evidence>
<dbReference type="PANTHER" id="PTHR42742:SF3">
    <property type="entry name" value="FRUCTOKINASE"/>
    <property type="match status" value="1"/>
</dbReference>
<dbReference type="PIRSF" id="PIRSF036894">
    <property type="entry name" value="PMI_Firm_short"/>
    <property type="match status" value="1"/>
</dbReference>
<dbReference type="InterPro" id="IPR014710">
    <property type="entry name" value="RmlC-like_jellyroll"/>
</dbReference>
<evidence type="ECO:0000259" key="3">
    <source>
        <dbReference type="Pfam" id="PF20511"/>
    </source>
</evidence>
<accession>A0ABS1THX6</accession>
<feature type="domain" description="Phosphomannose isomerase type I catalytic" evidence="3">
    <location>
        <begin position="38"/>
        <end position="103"/>
    </location>
</feature>
<dbReference type="CDD" id="cd07010">
    <property type="entry name" value="cupin_PMI_type_I_N_bac"/>
    <property type="match status" value="1"/>
</dbReference>
<dbReference type="InterPro" id="IPR014628">
    <property type="entry name" value="Man6P_isomerase_Firm_short"/>
</dbReference>
<evidence type="ECO:0000313" key="4">
    <source>
        <dbReference type="EMBL" id="MBL4937553.1"/>
    </source>
</evidence>
<keyword evidence="1" id="KW-0479">Metal-binding</keyword>
<evidence type="ECO:0000313" key="5">
    <source>
        <dbReference type="Proteomes" id="UP000632377"/>
    </source>
</evidence>
<evidence type="ECO:0000256" key="1">
    <source>
        <dbReference type="ARBA" id="ARBA00022723"/>
    </source>
</evidence>
<dbReference type="InterPro" id="IPR011051">
    <property type="entry name" value="RmlC_Cupin_sf"/>
</dbReference>
<dbReference type="SUPFAM" id="SSF51182">
    <property type="entry name" value="RmlC-like cupins"/>
    <property type="match status" value="1"/>
</dbReference>
<dbReference type="InterPro" id="IPR051804">
    <property type="entry name" value="Carb_Metab_Reg_Kinase/Isom"/>
</dbReference>
<comment type="caution">
    <text evidence="4">The sequence shown here is derived from an EMBL/GenBank/DDBJ whole genome shotgun (WGS) entry which is preliminary data.</text>
</comment>
<dbReference type="PANTHER" id="PTHR42742">
    <property type="entry name" value="TRANSCRIPTIONAL REPRESSOR MPRA"/>
    <property type="match status" value="1"/>
</dbReference>